<sequence>MIRGRAPSRGFFGTSCSTRMSRSAAMVRADRVGVGCPGGGSCHRPVRSFRRNAP</sequence>
<proteinExistence type="predicted"/>
<reference evidence="1 2" key="1">
    <citation type="submission" date="2017-02" db="EMBL/GenBank/DDBJ databases">
        <title>Complete genome sequences of Mycobacterium kansasii strains isolated from rhesus macaques.</title>
        <authorList>
            <person name="Panda A."/>
            <person name="Nagaraj S."/>
            <person name="Zhao X."/>
            <person name="Tettelin H."/>
            <person name="Detolla L.J."/>
        </authorList>
    </citation>
    <scope>NUCLEOTIDE SEQUENCE [LARGE SCALE GENOMIC DNA]</scope>
    <source>
        <strain evidence="1 2">11-3813</strain>
    </source>
</reference>
<dbReference type="Proteomes" id="UP000189229">
    <property type="component" value="Unassembled WGS sequence"/>
</dbReference>
<gene>
    <name evidence="1" type="ORF">BZL30_4604</name>
</gene>
<name>A0A1V3X636_MYCKA</name>
<evidence type="ECO:0000313" key="1">
    <source>
        <dbReference type="EMBL" id="OOK73921.1"/>
    </source>
</evidence>
<accession>A0A1V3X636</accession>
<dbReference type="AlphaFoldDB" id="A0A1V3X636"/>
<evidence type="ECO:0000313" key="2">
    <source>
        <dbReference type="Proteomes" id="UP000189229"/>
    </source>
</evidence>
<dbReference type="EMBL" id="MVBM01000004">
    <property type="protein sequence ID" value="OOK73921.1"/>
    <property type="molecule type" value="Genomic_DNA"/>
</dbReference>
<organism evidence="1 2">
    <name type="scientific">Mycobacterium kansasii</name>
    <dbReference type="NCBI Taxonomy" id="1768"/>
    <lineage>
        <taxon>Bacteria</taxon>
        <taxon>Bacillati</taxon>
        <taxon>Actinomycetota</taxon>
        <taxon>Actinomycetes</taxon>
        <taxon>Mycobacteriales</taxon>
        <taxon>Mycobacteriaceae</taxon>
        <taxon>Mycobacterium</taxon>
    </lineage>
</organism>
<protein>
    <submittedName>
        <fullName evidence="1">Uncharacterized protein</fullName>
    </submittedName>
</protein>
<comment type="caution">
    <text evidence="1">The sequence shown here is derived from an EMBL/GenBank/DDBJ whole genome shotgun (WGS) entry which is preliminary data.</text>
</comment>